<dbReference type="InterPro" id="IPR018060">
    <property type="entry name" value="HTH_AraC"/>
</dbReference>
<keyword evidence="2 5" id="KW-0238">DNA-binding</keyword>
<comment type="caution">
    <text evidence="5">The sequence shown here is derived from an EMBL/GenBank/DDBJ whole genome shotgun (WGS) entry which is preliminary data.</text>
</comment>
<dbReference type="InterPro" id="IPR009594">
    <property type="entry name" value="Tscrpt_reg_HTH_AraC_N"/>
</dbReference>
<evidence type="ECO:0000259" key="4">
    <source>
        <dbReference type="PROSITE" id="PS01124"/>
    </source>
</evidence>
<accession>A0A839TPP2</accession>
<dbReference type="InterPro" id="IPR018062">
    <property type="entry name" value="HTH_AraC-typ_CS"/>
</dbReference>
<dbReference type="PROSITE" id="PS01124">
    <property type="entry name" value="HTH_ARAC_FAMILY_2"/>
    <property type="match status" value="1"/>
</dbReference>
<dbReference type="Gene3D" id="1.10.10.60">
    <property type="entry name" value="Homeodomain-like"/>
    <property type="match status" value="1"/>
</dbReference>
<name>A0A839TPP2_9BACL</name>
<dbReference type="PANTHER" id="PTHR43436:SF1">
    <property type="entry name" value="TRANSCRIPTIONAL REGULATORY PROTEIN"/>
    <property type="match status" value="1"/>
</dbReference>
<dbReference type="PRINTS" id="PR00032">
    <property type="entry name" value="HTHARAC"/>
</dbReference>
<keyword evidence="3" id="KW-0804">Transcription</keyword>
<evidence type="ECO:0000313" key="5">
    <source>
        <dbReference type="EMBL" id="MBB3128473.1"/>
    </source>
</evidence>
<gene>
    <name evidence="5" type="ORF">FHS19_003127</name>
</gene>
<dbReference type="PANTHER" id="PTHR43436">
    <property type="entry name" value="ARAC-FAMILY TRANSCRIPTIONAL REGULATOR"/>
    <property type="match status" value="1"/>
</dbReference>
<dbReference type="PROSITE" id="PS00041">
    <property type="entry name" value="HTH_ARAC_FAMILY_1"/>
    <property type="match status" value="1"/>
</dbReference>
<reference evidence="5 6" key="1">
    <citation type="submission" date="2020-08" db="EMBL/GenBank/DDBJ databases">
        <title>Genomic Encyclopedia of Type Strains, Phase III (KMG-III): the genomes of soil and plant-associated and newly described type strains.</title>
        <authorList>
            <person name="Whitman W."/>
        </authorList>
    </citation>
    <scope>NUCLEOTIDE SEQUENCE [LARGE SCALE GENOMIC DNA]</scope>
    <source>
        <strain evidence="5 6">CECT 5831</strain>
    </source>
</reference>
<dbReference type="Pfam" id="PF06719">
    <property type="entry name" value="AraC_N"/>
    <property type="match status" value="1"/>
</dbReference>
<dbReference type="EMBL" id="JACHXJ010000002">
    <property type="protein sequence ID" value="MBB3128473.1"/>
    <property type="molecule type" value="Genomic_DNA"/>
</dbReference>
<dbReference type="AlphaFoldDB" id="A0A839TPP2"/>
<protein>
    <submittedName>
        <fullName evidence="5">AraC-like DNA-binding protein</fullName>
    </submittedName>
</protein>
<evidence type="ECO:0000256" key="3">
    <source>
        <dbReference type="ARBA" id="ARBA00023163"/>
    </source>
</evidence>
<dbReference type="InterPro" id="IPR020449">
    <property type="entry name" value="Tscrpt_reg_AraC-type_HTH"/>
</dbReference>
<organism evidence="5 6">
    <name type="scientific">Paenibacillus rhizosphaerae</name>
    <dbReference type="NCBI Taxonomy" id="297318"/>
    <lineage>
        <taxon>Bacteria</taxon>
        <taxon>Bacillati</taxon>
        <taxon>Bacillota</taxon>
        <taxon>Bacilli</taxon>
        <taxon>Bacillales</taxon>
        <taxon>Paenibacillaceae</taxon>
        <taxon>Paenibacillus</taxon>
    </lineage>
</organism>
<sequence length="306" mass="34447">MDNHHPENVQEVLNRLLNLILELPLRANRFQTEIPFLQILTEKSPTVASKGPLKPSLCIIVQGKTHMQIGEDIIEYKPGNFLATSVIMPVTGQVVEASAVAPYMAVRIELPPGEVAAVATEADLKLKPKSEPHQGIFVGKTTLEVLEGFEKLLKLLQNPKAAKYLAPLVKREIIYWLLTGEEGAAFYFSMLWHQEASQISKVVDWVTHNFNSSINIKELAKLGNMSVSSLHYKFKEATGKTPLQFQKQLRLQEARRLLLDGANVTETALQMGYQSSTQFSREYKRLFGLSPVQYLRSRNDAHPNQK</sequence>
<proteinExistence type="predicted"/>
<keyword evidence="1" id="KW-0805">Transcription regulation</keyword>
<dbReference type="SUPFAM" id="SSF46689">
    <property type="entry name" value="Homeodomain-like"/>
    <property type="match status" value="2"/>
</dbReference>
<evidence type="ECO:0000313" key="6">
    <source>
        <dbReference type="Proteomes" id="UP000517523"/>
    </source>
</evidence>
<dbReference type="InterPro" id="IPR009057">
    <property type="entry name" value="Homeodomain-like_sf"/>
</dbReference>
<dbReference type="GO" id="GO:0003700">
    <property type="term" value="F:DNA-binding transcription factor activity"/>
    <property type="evidence" value="ECO:0007669"/>
    <property type="project" value="InterPro"/>
</dbReference>
<evidence type="ECO:0000256" key="2">
    <source>
        <dbReference type="ARBA" id="ARBA00023125"/>
    </source>
</evidence>
<dbReference type="RefSeq" id="WP_183582641.1">
    <property type="nucleotide sequence ID" value="NZ_JACHXJ010000002.1"/>
</dbReference>
<feature type="domain" description="HTH araC/xylS-type" evidence="4">
    <location>
        <begin position="200"/>
        <end position="297"/>
    </location>
</feature>
<dbReference type="Pfam" id="PF12833">
    <property type="entry name" value="HTH_18"/>
    <property type="match status" value="1"/>
</dbReference>
<dbReference type="Proteomes" id="UP000517523">
    <property type="component" value="Unassembled WGS sequence"/>
</dbReference>
<evidence type="ECO:0000256" key="1">
    <source>
        <dbReference type="ARBA" id="ARBA00023015"/>
    </source>
</evidence>
<dbReference type="GO" id="GO:0043565">
    <property type="term" value="F:sequence-specific DNA binding"/>
    <property type="evidence" value="ECO:0007669"/>
    <property type="project" value="InterPro"/>
</dbReference>
<dbReference type="SMART" id="SM00342">
    <property type="entry name" value="HTH_ARAC"/>
    <property type="match status" value="1"/>
</dbReference>